<keyword evidence="1" id="KW-0812">Transmembrane</keyword>
<keyword evidence="1" id="KW-1133">Transmembrane helix</keyword>
<sequence length="39" mass="4256">MITYEAMTNILLQFGIFLATALTAVVAIIVAIVIMTKKE</sequence>
<reference evidence="2" key="1">
    <citation type="submission" date="2020-10" db="EMBL/GenBank/DDBJ databases">
        <title>Genomic Encyclopedia of Type Strains, Phase IV (KMG-IV): sequencing the most valuable type-strain genomes for metagenomic binning, comparative biology and taxonomic classification.</title>
        <authorList>
            <person name="Goeker M."/>
        </authorList>
    </citation>
    <scope>NUCLEOTIDE SEQUENCE</scope>
    <source>
        <strain evidence="2">DSM 13886</strain>
    </source>
</reference>
<comment type="caution">
    <text evidence="2">The sequence shown here is derived from an EMBL/GenBank/DDBJ whole genome shotgun (WGS) entry which is preliminary data.</text>
</comment>
<organism evidence="2 3">
    <name type="scientific">Sporosarcina limicola</name>
    <dbReference type="NCBI Taxonomy" id="34101"/>
    <lineage>
        <taxon>Bacteria</taxon>
        <taxon>Bacillati</taxon>
        <taxon>Bacillota</taxon>
        <taxon>Bacilli</taxon>
        <taxon>Bacillales</taxon>
        <taxon>Caryophanaceae</taxon>
        <taxon>Sporosarcina</taxon>
    </lineage>
</organism>
<name>A0A927REK8_9BACL</name>
<gene>
    <name evidence="2" type="ORF">H4683_003550</name>
</gene>
<dbReference type="EMBL" id="JADBEL010000026">
    <property type="protein sequence ID" value="MBE1556425.1"/>
    <property type="molecule type" value="Genomic_DNA"/>
</dbReference>
<evidence type="ECO:0000313" key="2">
    <source>
        <dbReference type="EMBL" id="MBE1556425.1"/>
    </source>
</evidence>
<feature type="transmembrane region" description="Helical" evidence="1">
    <location>
        <begin position="12"/>
        <end position="35"/>
    </location>
</feature>
<evidence type="ECO:0000313" key="3">
    <source>
        <dbReference type="Proteomes" id="UP000658225"/>
    </source>
</evidence>
<proteinExistence type="predicted"/>
<dbReference type="Proteomes" id="UP000658225">
    <property type="component" value="Unassembled WGS sequence"/>
</dbReference>
<evidence type="ECO:0000256" key="1">
    <source>
        <dbReference type="SAM" id="Phobius"/>
    </source>
</evidence>
<keyword evidence="3" id="KW-1185">Reference proteome</keyword>
<keyword evidence="1" id="KW-0472">Membrane</keyword>
<protein>
    <recommendedName>
        <fullName evidence="4">Holin-like toxin</fullName>
    </recommendedName>
</protein>
<accession>A0A927REK8</accession>
<dbReference type="AlphaFoldDB" id="A0A927REK8"/>
<evidence type="ECO:0008006" key="4">
    <source>
        <dbReference type="Google" id="ProtNLM"/>
    </source>
</evidence>